<keyword evidence="2" id="KW-1133">Transmembrane helix</keyword>
<feature type="compositionally biased region" description="Pro residues" evidence="1">
    <location>
        <begin position="318"/>
        <end position="335"/>
    </location>
</feature>
<name>A0A2P8DM42_9ACTN</name>
<dbReference type="InterPro" id="IPR046096">
    <property type="entry name" value="DUF6114"/>
</dbReference>
<dbReference type="Proteomes" id="UP000243528">
    <property type="component" value="Unassembled WGS sequence"/>
</dbReference>
<feature type="region of interest" description="Disordered" evidence="1">
    <location>
        <begin position="133"/>
        <end position="269"/>
    </location>
</feature>
<feature type="compositionally biased region" description="Basic and acidic residues" evidence="1">
    <location>
        <begin position="148"/>
        <end position="161"/>
    </location>
</feature>
<keyword evidence="2" id="KW-0812">Transmembrane</keyword>
<evidence type="ECO:0000256" key="1">
    <source>
        <dbReference type="SAM" id="MobiDB-lite"/>
    </source>
</evidence>
<feature type="transmembrane region" description="Helical" evidence="2">
    <location>
        <begin position="63"/>
        <end position="80"/>
    </location>
</feature>
<proteinExistence type="predicted"/>
<evidence type="ECO:0000256" key="2">
    <source>
        <dbReference type="SAM" id="Phobius"/>
    </source>
</evidence>
<evidence type="ECO:0000313" key="3">
    <source>
        <dbReference type="EMBL" id="PSK98265.1"/>
    </source>
</evidence>
<dbReference type="EMBL" id="PYGE01000020">
    <property type="protein sequence ID" value="PSK98265.1"/>
    <property type="molecule type" value="Genomic_DNA"/>
</dbReference>
<feature type="compositionally biased region" description="Pro residues" evidence="1">
    <location>
        <begin position="363"/>
        <end position="375"/>
    </location>
</feature>
<keyword evidence="4" id="KW-1185">Reference proteome</keyword>
<keyword evidence="2" id="KW-0472">Membrane</keyword>
<protein>
    <submittedName>
        <fullName evidence="3">Uncharacterized protein</fullName>
    </submittedName>
</protein>
<feature type="compositionally biased region" description="Pro residues" evidence="1">
    <location>
        <begin position="297"/>
        <end position="310"/>
    </location>
</feature>
<dbReference type="OrthoDB" id="3535986at2"/>
<feature type="compositionally biased region" description="Basic residues" evidence="1">
    <location>
        <begin position="250"/>
        <end position="264"/>
    </location>
</feature>
<feature type="region of interest" description="Disordered" evidence="1">
    <location>
        <begin position="286"/>
        <end position="426"/>
    </location>
</feature>
<gene>
    <name evidence="3" type="ORF">CLV30_12051</name>
</gene>
<feature type="compositionally biased region" description="Basic and acidic residues" evidence="1">
    <location>
        <begin position="405"/>
        <end position="422"/>
    </location>
</feature>
<feature type="compositionally biased region" description="Basic and acidic residues" evidence="1">
    <location>
        <begin position="196"/>
        <end position="213"/>
    </location>
</feature>
<comment type="caution">
    <text evidence="3">The sequence shown here is derived from an EMBL/GenBank/DDBJ whole genome shotgun (WGS) entry which is preliminary data.</text>
</comment>
<feature type="compositionally biased region" description="Acidic residues" evidence="1">
    <location>
        <begin position="214"/>
        <end position="244"/>
    </location>
</feature>
<reference evidence="3 4" key="1">
    <citation type="submission" date="2018-03" db="EMBL/GenBank/DDBJ databases">
        <title>Genomic Encyclopedia of Archaeal and Bacterial Type Strains, Phase II (KMG-II): from individual species to whole genera.</title>
        <authorList>
            <person name="Goeker M."/>
        </authorList>
    </citation>
    <scope>NUCLEOTIDE SEQUENCE [LARGE SCALE GENOMIC DNA]</scope>
    <source>
        <strain evidence="3 4">DSM 45211</strain>
    </source>
</reference>
<dbReference type="RefSeq" id="WP_106539235.1">
    <property type="nucleotide sequence ID" value="NZ_PYGE01000020.1"/>
</dbReference>
<organism evidence="3 4">
    <name type="scientific">Haloactinopolyspora alba</name>
    <dbReference type="NCBI Taxonomy" id="648780"/>
    <lineage>
        <taxon>Bacteria</taxon>
        <taxon>Bacillati</taxon>
        <taxon>Actinomycetota</taxon>
        <taxon>Actinomycetes</taxon>
        <taxon>Jiangellales</taxon>
        <taxon>Jiangellaceae</taxon>
        <taxon>Haloactinopolyspora</taxon>
    </lineage>
</organism>
<feature type="compositionally biased region" description="Low complexity" evidence="1">
    <location>
        <begin position="162"/>
        <end position="177"/>
    </location>
</feature>
<dbReference type="Pfam" id="PF19609">
    <property type="entry name" value="DUF6114"/>
    <property type="match status" value="1"/>
</dbReference>
<feature type="transmembrane region" description="Helical" evidence="2">
    <location>
        <begin position="29"/>
        <end position="51"/>
    </location>
</feature>
<sequence>MAETDADGGWRARAADARRRFRKWRHRRPFWGGMLTVLSGLQVFASTQLTLGSMQVRVGVEGLQSIVIPIILLLAGLLIWFMPDHRVFYGVIALVVAVYSLVGVNLGGFLIGLLLGIAGGALAIAWAPRSGDVPDHAGSGSDDGDGAPARDGDDAGHRTDAGTDSGSDSGSDSYPRSGGTGSDEQGTVSVDELLDGGDRRARDGERDAAVREPEADDAEPDDVEPADVGPDDTEPDDTGADESEPAGSGARHRSGRWRDRRRGPALRSVAAGAGATVLAVSAFAAPSVADTSSSILPPLPLPWPTESPSPDPDEPGEPGEPPEPTGEPVPTLPPDPTDEPTTDPTGEPPEPTDEPTSPDPSGAQPPDPSPSPSESPDPSGTASPDPTPSPTESPVIEVPEGETPAEPRELETPDKPAGEEPAHLTGSQLTMSGLSYDGIVEVPTDSGSIRSLQFSMDKSVVDDFSLLVPSSDGHDLLTLSNQLTVSGDVKFYTNRFSGRLLGIPLTFTPDFPPPLVLPNMTFGDPDINLVYIDSDSLTADTMRQFFPD</sequence>
<evidence type="ECO:0000313" key="4">
    <source>
        <dbReference type="Proteomes" id="UP000243528"/>
    </source>
</evidence>
<dbReference type="AlphaFoldDB" id="A0A2P8DM42"/>
<accession>A0A2P8DM42</accession>
<feature type="transmembrane region" description="Helical" evidence="2">
    <location>
        <begin position="87"/>
        <end position="103"/>
    </location>
</feature>